<proteinExistence type="predicted"/>
<gene>
    <name evidence="1" type="ORF">E3U43_000438</name>
</gene>
<keyword evidence="2" id="KW-1185">Reference proteome</keyword>
<dbReference type="EMBL" id="CM011695">
    <property type="protein sequence ID" value="TMS03549.1"/>
    <property type="molecule type" value="Genomic_DNA"/>
</dbReference>
<sequence length="465" mass="50892">MCFICLLRDKTTLSAYHTSGSGGGSFSGAAAAASTPLTTGRRCEPSFEFDTVRQRLELDSPPRHHEPEPRVPQGDLQETSLVGGVAFTPMNTPRTITDSSWLAMGNAPEQGWMWRAAVQDDVNAQWAGSDEGRHDLQPFAVLDEASVSLQEKSEMKLAAPSLLNDFYTNLLDCSCNGMIALALGSSVYLWNSETCALVGYLDPNPKPGRPSDRQTQSISCLCWSRDGRLLCIGTRRGEIQMWDVEYKQNIRCLPSHFSVVRALSWKQQLLSSGSVLGRINHLDPRAPTPLVGAAVQKDAICSLQWSPDGDWLASGSTEGHLCIWDSDVTGLTRSRQPITTMKQPSAVKAMGWCPWQRKMIATGGGWKDGELRIWDTDSGTCVTSASTNSQVLETQNAAEICLLCLNIKFKVPNDSSCRSVLYDGLKRRDVSSQVMVFLRTTSLAGPGSFPPLPQCISSQVREPEK</sequence>
<name>A0ACD3Q9C1_LARCR</name>
<accession>A0ACD3Q9C1</accession>
<organism evidence="1 2">
    <name type="scientific">Larimichthys crocea</name>
    <name type="common">Large yellow croaker</name>
    <name type="synonym">Pseudosciaena crocea</name>
    <dbReference type="NCBI Taxonomy" id="215358"/>
    <lineage>
        <taxon>Eukaryota</taxon>
        <taxon>Metazoa</taxon>
        <taxon>Chordata</taxon>
        <taxon>Craniata</taxon>
        <taxon>Vertebrata</taxon>
        <taxon>Euteleostomi</taxon>
        <taxon>Actinopterygii</taxon>
        <taxon>Neopterygii</taxon>
        <taxon>Teleostei</taxon>
        <taxon>Neoteleostei</taxon>
        <taxon>Acanthomorphata</taxon>
        <taxon>Eupercaria</taxon>
        <taxon>Sciaenidae</taxon>
        <taxon>Larimichthys</taxon>
    </lineage>
</organism>
<reference evidence="1" key="1">
    <citation type="submission" date="2018-11" db="EMBL/GenBank/DDBJ databases">
        <title>The sequence and de novo assembly of Larimichthys crocea genome using PacBio and Hi-C technologies.</title>
        <authorList>
            <person name="Xu P."/>
            <person name="Chen B."/>
            <person name="Zhou Z."/>
            <person name="Ke Q."/>
            <person name="Wu Y."/>
            <person name="Bai H."/>
            <person name="Pu F."/>
        </authorList>
    </citation>
    <scope>NUCLEOTIDE SEQUENCE</scope>
    <source>
        <tissue evidence="1">Muscle</tissue>
    </source>
</reference>
<comment type="caution">
    <text evidence="1">The sequence shown here is derived from an EMBL/GenBank/DDBJ whole genome shotgun (WGS) entry which is preliminary data.</text>
</comment>
<dbReference type="Proteomes" id="UP000793456">
    <property type="component" value="Chromosome XXII"/>
</dbReference>
<evidence type="ECO:0000313" key="2">
    <source>
        <dbReference type="Proteomes" id="UP000793456"/>
    </source>
</evidence>
<evidence type="ECO:0000313" key="1">
    <source>
        <dbReference type="EMBL" id="TMS03549.1"/>
    </source>
</evidence>
<protein>
    <submittedName>
        <fullName evidence="1">Uncharacterized protein</fullName>
    </submittedName>
</protein>